<evidence type="ECO:0000313" key="6">
    <source>
        <dbReference type="EMBL" id="KXN67736.1"/>
    </source>
</evidence>
<dbReference type="InterPro" id="IPR016093">
    <property type="entry name" value="MIR_motif"/>
</dbReference>
<dbReference type="AlphaFoldDB" id="A0A137NY80"/>
<feature type="region of interest" description="Disordered" evidence="3">
    <location>
        <begin position="28"/>
        <end position="50"/>
    </location>
</feature>
<dbReference type="SUPFAM" id="SSF82109">
    <property type="entry name" value="MIR domain"/>
    <property type="match status" value="1"/>
</dbReference>
<reference evidence="6 7" key="1">
    <citation type="journal article" date="2015" name="Genome Biol. Evol.">
        <title>Phylogenomic analyses indicate that early fungi evolved digesting cell walls of algal ancestors of land plants.</title>
        <authorList>
            <person name="Chang Y."/>
            <person name="Wang S."/>
            <person name="Sekimoto S."/>
            <person name="Aerts A.L."/>
            <person name="Choi C."/>
            <person name="Clum A."/>
            <person name="LaButti K.M."/>
            <person name="Lindquist E.A."/>
            <person name="Yee Ngan C."/>
            <person name="Ohm R.A."/>
            <person name="Salamov A.A."/>
            <person name="Grigoriev I.V."/>
            <person name="Spatafora J.W."/>
            <person name="Berbee M.L."/>
        </authorList>
    </citation>
    <scope>NUCLEOTIDE SEQUENCE [LARGE SCALE GENOMIC DNA]</scope>
    <source>
        <strain evidence="6 7">NRRL 28638</strain>
    </source>
</reference>
<evidence type="ECO:0000256" key="1">
    <source>
        <dbReference type="ARBA" id="ARBA00022729"/>
    </source>
</evidence>
<dbReference type="Gene3D" id="2.80.10.50">
    <property type="match status" value="1"/>
</dbReference>
<dbReference type="EMBL" id="KQ964616">
    <property type="protein sequence ID" value="KXN67736.1"/>
    <property type="molecule type" value="Genomic_DNA"/>
</dbReference>
<dbReference type="Proteomes" id="UP000070444">
    <property type="component" value="Unassembled WGS sequence"/>
</dbReference>
<sequence length="241" mass="26959">MTRNLIILSLIQYTIAFNFFNFGGNSNSGGEEPELDKSAPKTRKTIENPKPYSGFERVTYNSMIKLTNLENYFKLNSQSANYGSGSGQQVVTAQPSQSSGEGFWIVEVGHNQSDKELGEAVKCGDYIQLRHSKTGNYLHSHQHSSPISDQQEVSAFDGVDSGNNWKVHCHPAGEKKETVKEWLREEPIGLVHVDTNKHLTCNEKYKYNHPISGHIEVSAASKSSSDELKWLAQEGIYFSQD</sequence>
<dbReference type="InterPro" id="IPR036300">
    <property type="entry name" value="MIR_dom_sf"/>
</dbReference>
<keyword evidence="1 4" id="KW-0732">Signal</keyword>
<feature type="domain" description="MIR" evidence="5">
    <location>
        <begin position="118"/>
        <end position="170"/>
    </location>
</feature>
<feature type="compositionally biased region" description="Basic and acidic residues" evidence="3">
    <location>
        <begin position="35"/>
        <end position="47"/>
    </location>
</feature>
<dbReference type="OrthoDB" id="5588846at2759"/>
<feature type="chain" id="PRO_5007294190" description="MIR domain-containing protein" evidence="4">
    <location>
        <begin position="17"/>
        <end position="241"/>
    </location>
</feature>
<feature type="signal peptide" evidence="4">
    <location>
        <begin position="1"/>
        <end position="16"/>
    </location>
</feature>
<accession>A0A137NY80</accession>
<gene>
    <name evidence="6" type="ORF">CONCODRAFT_86801</name>
</gene>
<dbReference type="CDD" id="cd23279">
    <property type="entry name" value="beta-trefoil_MIR_SDF2-like"/>
    <property type="match status" value="1"/>
</dbReference>
<dbReference type="SMART" id="SM00472">
    <property type="entry name" value="MIR"/>
    <property type="match status" value="3"/>
</dbReference>
<keyword evidence="7" id="KW-1185">Reference proteome</keyword>
<proteinExistence type="predicted"/>
<evidence type="ECO:0000256" key="2">
    <source>
        <dbReference type="ARBA" id="ARBA00022737"/>
    </source>
</evidence>
<dbReference type="Pfam" id="PF02815">
    <property type="entry name" value="MIR"/>
    <property type="match status" value="1"/>
</dbReference>
<evidence type="ECO:0000259" key="5">
    <source>
        <dbReference type="PROSITE" id="PS50919"/>
    </source>
</evidence>
<evidence type="ECO:0000313" key="7">
    <source>
        <dbReference type="Proteomes" id="UP000070444"/>
    </source>
</evidence>
<organism evidence="6 7">
    <name type="scientific">Conidiobolus coronatus (strain ATCC 28846 / CBS 209.66 / NRRL 28638)</name>
    <name type="common">Delacroixia coronata</name>
    <dbReference type="NCBI Taxonomy" id="796925"/>
    <lineage>
        <taxon>Eukaryota</taxon>
        <taxon>Fungi</taxon>
        <taxon>Fungi incertae sedis</taxon>
        <taxon>Zoopagomycota</taxon>
        <taxon>Entomophthoromycotina</taxon>
        <taxon>Entomophthoromycetes</taxon>
        <taxon>Entomophthorales</taxon>
        <taxon>Ancylistaceae</taxon>
        <taxon>Conidiobolus</taxon>
    </lineage>
</organism>
<dbReference type="OMA" id="KPQHGTR"/>
<keyword evidence="2" id="KW-0677">Repeat</keyword>
<evidence type="ECO:0000256" key="3">
    <source>
        <dbReference type="SAM" id="MobiDB-lite"/>
    </source>
</evidence>
<dbReference type="PANTHER" id="PTHR46809">
    <property type="entry name" value="STROMAL CELL-DERIVED FACTOR 2-LIKE PROTEIN"/>
    <property type="match status" value="1"/>
</dbReference>
<protein>
    <recommendedName>
        <fullName evidence="5">MIR domain-containing protein</fullName>
    </recommendedName>
</protein>
<dbReference type="PROSITE" id="PS50919">
    <property type="entry name" value="MIR"/>
    <property type="match status" value="1"/>
</dbReference>
<dbReference type="PANTHER" id="PTHR46809:SF2">
    <property type="entry name" value="GH21273P"/>
    <property type="match status" value="1"/>
</dbReference>
<evidence type="ECO:0000256" key="4">
    <source>
        <dbReference type="SAM" id="SignalP"/>
    </source>
</evidence>
<name>A0A137NY80_CONC2</name>
<dbReference type="STRING" id="796925.A0A137NY80"/>